<gene>
    <name evidence="2" type="ORF">CRE_29731</name>
    <name evidence="3" type="ORF">GCK72_002582</name>
</gene>
<accession>E3LVF9</accession>
<organism evidence="4">
    <name type="scientific">Caenorhabditis remanei</name>
    <name type="common">Caenorhabditis vulgaris</name>
    <dbReference type="NCBI Taxonomy" id="31234"/>
    <lineage>
        <taxon>Eukaryota</taxon>
        <taxon>Metazoa</taxon>
        <taxon>Ecdysozoa</taxon>
        <taxon>Nematoda</taxon>
        <taxon>Chromadorea</taxon>
        <taxon>Rhabditida</taxon>
        <taxon>Rhabditina</taxon>
        <taxon>Rhabditomorpha</taxon>
        <taxon>Rhabditoidea</taxon>
        <taxon>Rhabditidae</taxon>
        <taxon>Peloderinae</taxon>
        <taxon>Caenorhabditis</taxon>
    </lineage>
</organism>
<reference evidence="3 5" key="2">
    <citation type="submission" date="2019-12" db="EMBL/GenBank/DDBJ databases">
        <title>Chromosome-level assembly of the Caenorhabditis remanei genome.</title>
        <authorList>
            <person name="Teterina A.A."/>
            <person name="Willis J.H."/>
            <person name="Phillips P.C."/>
        </authorList>
    </citation>
    <scope>NUCLEOTIDE SEQUENCE [LARGE SCALE GENOMIC DNA]</scope>
    <source>
        <strain evidence="3 5">PX506</strain>
        <tissue evidence="3">Whole organism</tissue>
    </source>
</reference>
<proteinExistence type="predicted"/>
<dbReference type="Proteomes" id="UP000008281">
    <property type="component" value="Unassembled WGS sequence"/>
</dbReference>
<dbReference type="EMBL" id="DS268416">
    <property type="protein sequence ID" value="EFP12480.1"/>
    <property type="molecule type" value="Genomic_DNA"/>
</dbReference>
<dbReference type="CTD" id="9810471"/>
<feature type="compositionally biased region" description="Basic and acidic residues" evidence="1">
    <location>
        <begin position="81"/>
        <end position="91"/>
    </location>
</feature>
<protein>
    <submittedName>
        <fullName evidence="2">Uncharacterized protein</fullName>
    </submittedName>
</protein>
<feature type="compositionally biased region" description="Polar residues" evidence="1">
    <location>
        <begin position="94"/>
        <end position="104"/>
    </location>
</feature>
<name>E3LVF9_CAERE</name>
<dbReference type="eggNOG" id="ENOG502TI4U">
    <property type="taxonomic scope" value="Eukaryota"/>
</dbReference>
<dbReference type="OMA" id="WEVVQEN"/>
<reference evidence="2" key="1">
    <citation type="submission" date="2007-07" db="EMBL/GenBank/DDBJ databases">
        <title>PCAP assembly of the Caenorhabditis remanei genome.</title>
        <authorList>
            <consortium name="The Caenorhabditis remanei Sequencing Consortium"/>
            <person name="Wilson R.K."/>
        </authorList>
    </citation>
    <scope>NUCLEOTIDE SEQUENCE [LARGE SCALE GENOMIC DNA]</scope>
    <source>
        <strain evidence="2">PB4641</strain>
    </source>
</reference>
<dbReference type="KEGG" id="crq:GCK72_002582"/>
<dbReference type="HOGENOM" id="CLU_1846940_0_0_1"/>
<keyword evidence="4" id="KW-1185">Reference proteome</keyword>
<dbReference type="STRING" id="31234.E3LVF9"/>
<dbReference type="OrthoDB" id="5857300at2759"/>
<dbReference type="FunCoup" id="E3LVF9">
    <property type="interactions" value="460"/>
</dbReference>
<evidence type="ECO:0000313" key="2">
    <source>
        <dbReference type="EMBL" id="EFP12480.1"/>
    </source>
</evidence>
<evidence type="ECO:0000313" key="5">
    <source>
        <dbReference type="Proteomes" id="UP000483820"/>
    </source>
</evidence>
<dbReference type="EMBL" id="WUAV01000001">
    <property type="protein sequence ID" value="KAF1770759.1"/>
    <property type="molecule type" value="Genomic_DNA"/>
</dbReference>
<evidence type="ECO:0000256" key="1">
    <source>
        <dbReference type="SAM" id="MobiDB-lite"/>
    </source>
</evidence>
<sequence length="138" mass="14732">MDSIVSGLYNFVATTVVPAVTEQATNLVGGATALAGGAAHALTQMSQTALEWGSGSEDATASSDVFSWEQQENAPSIPSEPKTEEEAKVVRQEQAGTSSANTSIEWEVVQENPDETGPVKHNQFEIVQNDYAWMKNSN</sequence>
<evidence type="ECO:0000313" key="3">
    <source>
        <dbReference type="EMBL" id="KAF1770759.1"/>
    </source>
</evidence>
<dbReference type="AlphaFoldDB" id="E3LVF9"/>
<feature type="region of interest" description="Disordered" evidence="1">
    <location>
        <begin position="69"/>
        <end position="105"/>
    </location>
</feature>
<dbReference type="Proteomes" id="UP000483820">
    <property type="component" value="Chromosome I"/>
</dbReference>
<evidence type="ECO:0000313" key="4">
    <source>
        <dbReference type="Proteomes" id="UP000008281"/>
    </source>
</evidence>
<dbReference type="GeneID" id="9810471"/>
<dbReference type="RefSeq" id="XP_003112046.1">
    <property type="nucleotide sequence ID" value="XM_003111998.1"/>
</dbReference>